<evidence type="ECO:0000259" key="1">
    <source>
        <dbReference type="Pfam" id="PF20057"/>
    </source>
</evidence>
<dbReference type="EMBL" id="WPHM01000016">
    <property type="protein sequence ID" value="MUZ60335.1"/>
    <property type="molecule type" value="Genomic_DNA"/>
</dbReference>
<evidence type="ECO:0000313" key="2">
    <source>
        <dbReference type="EMBL" id="MUZ60335.1"/>
    </source>
</evidence>
<organism evidence="2 3">
    <name type="scientific">Agrobacterium vitis</name>
    <name type="common">Rhizobium vitis</name>
    <dbReference type="NCBI Taxonomy" id="373"/>
    <lineage>
        <taxon>Bacteria</taxon>
        <taxon>Pseudomonadati</taxon>
        <taxon>Pseudomonadota</taxon>
        <taxon>Alphaproteobacteria</taxon>
        <taxon>Hyphomicrobiales</taxon>
        <taxon>Rhizobiaceae</taxon>
        <taxon>Rhizobium/Agrobacterium group</taxon>
        <taxon>Agrobacterium</taxon>
    </lineage>
</organism>
<dbReference type="InterPro" id="IPR045599">
    <property type="entry name" value="DUF6456"/>
</dbReference>
<sequence length="283" mass="30734">MRKPASHSPQKPASGSIKPLLRLLRLASRGVLLEPAGSGETALLRAQDGVLLGRVPDALLHKALADGLVQRKDNRLAATCEAESFLKRAMAEREDEIFAGQHGERVTETLVEPDGNRSTVRRNLDDQPFSTVARLRDRTGKPYLPPEAVAAGERLAADFERSHLQPRITASFEPRLAQKHKGARPSGPDLTDSALAARLRVGEALTALGPDLSGVALDICCFAKGLETVERERQWPARSAKLMLRTALLALARHYAPPSARTASGLRHWGDSDYRPPFSCVPG</sequence>
<dbReference type="RefSeq" id="WP_156550509.1">
    <property type="nucleotide sequence ID" value="NZ_JABAEJ010000015.1"/>
</dbReference>
<name>A0AAE4WHX1_AGRVI</name>
<gene>
    <name evidence="2" type="ORF">GOZ95_23195</name>
</gene>
<protein>
    <recommendedName>
        <fullName evidence="1">DUF6456 domain-containing protein</fullName>
    </recommendedName>
</protein>
<reference evidence="2 3" key="1">
    <citation type="submission" date="2019-12" db="EMBL/GenBank/DDBJ databases">
        <title>Whole-genome sequencing of Allorhizobium vitis.</title>
        <authorList>
            <person name="Gan H.M."/>
            <person name="Szegedi E."/>
            <person name="Burr T."/>
            <person name="Savka M.A."/>
        </authorList>
    </citation>
    <scope>NUCLEOTIDE SEQUENCE [LARGE SCALE GENOMIC DNA]</scope>
    <source>
        <strain evidence="2 3">CG989</strain>
    </source>
</reference>
<accession>A0AAE4WHX1</accession>
<comment type="caution">
    <text evidence="2">The sequence shown here is derived from an EMBL/GenBank/DDBJ whole genome shotgun (WGS) entry which is preliminary data.</text>
</comment>
<dbReference type="Proteomes" id="UP000436692">
    <property type="component" value="Unassembled WGS sequence"/>
</dbReference>
<proteinExistence type="predicted"/>
<evidence type="ECO:0000313" key="3">
    <source>
        <dbReference type="Proteomes" id="UP000436692"/>
    </source>
</evidence>
<dbReference type="Pfam" id="PF20057">
    <property type="entry name" value="DUF6456"/>
    <property type="match status" value="1"/>
</dbReference>
<dbReference type="AlphaFoldDB" id="A0AAE4WHX1"/>
<feature type="domain" description="DUF6456" evidence="1">
    <location>
        <begin position="120"/>
        <end position="256"/>
    </location>
</feature>